<dbReference type="InterPro" id="IPR011055">
    <property type="entry name" value="Dup_hybrid_motif"/>
</dbReference>
<keyword evidence="2" id="KW-0472">Membrane</keyword>
<dbReference type="CDD" id="cd12797">
    <property type="entry name" value="M23_peptidase"/>
    <property type="match status" value="1"/>
</dbReference>
<dbReference type="Pfam" id="PF01551">
    <property type="entry name" value="Peptidase_M23"/>
    <property type="match status" value="1"/>
</dbReference>
<evidence type="ECO:0000313" key="5">
    <source>
        <dbReference type="Proteomes" id="UP000703590"/>
    </source>
</evidence>
<feature type="transmembrane region" description="Helical" evidence="2">
    <location>
        <begin position="7"/>
        <end position="26"/>
    </location>
</feature>
<dbReference type="InterPro" id="IPR016047">
    <property type="entry name" value="M23ase_b-sheet_dom"/>
</dbReference>
<evidence type="ECO:0000259" key="3">
    <source>
        <dbReference type="Pfam" id="PF01551"/>
    </source>
</evidence>
<proteinExistence type="predicted"/>
<protein>
    <submittedName>
        <fullName evidence="4">M23 family metallopeptidase</fullName>
    </submittedName>
</protein>
<organism evidence="4 5">
    <name type="scientific">Sulfurospirillum tamanense</name>
    <dbReference type="NCBI Taxonomy" id="2813362"/>
    <lineage>
        <taxon>Bacteria</taxon>
        <taxon>Pseudomonadati</taxon>
        <taxon>Campylobacterota</taxon>
        <taxon>Epsilonproteobacteria</taxon>
        <taxon>Campylobacterales</taxon>
        <taxon>Sulfurospirillaceae</taxon>
        <taxon>Sulfurospirillum</taxon>
    </lineage>
</organism>
<comment type="caution">
    <text evidence="4">The sequence shown here is derived from an EMBL/GenBank/DDBJ whole genome shotgun (WGS) entry which is preliminary data.</text>
</comment>
<dbReference type="PANTHER" id="PTHR21666">
    <property type="entry name" value="PEPTIDASE-RELATED"/>
    <property type="match status" value="1"/>
</dbReference>
<dbReference type="EMBL" id="JAFHKK010000002">
    <property type="protein sequence ID" value="MBN2963448.1"/>
    <property type="molecule type" value="Genomic_DNA"/>
</dbReference>
<reference evidence="4 5" key="3">
    <citation type="submission" date="2021-02" db="EMBL/GenBank/DDBJ databases">
        <authorList>
            <person name="Merkel A.Y."/>
        </authorList>
    </citation>
    <scope>NUCLEOTIDE SEQUENCE [LARGE SCALE GENOMIC DNA]</scope>
    <source>
        <strain evidence="4 5">T05b</strain>
    </source>
</reference>
<evidence type="ECO:0000256" key="2">
    <source>
        <dbReference type="SAM" id="Phobius"/>
    </source>
</evidence>
<keyword evidence="1" id="KW-0732">Signal</keyword>
<accession>A0ABS2WPB8</accession>
<dbReference type="Gene3D" id="2.70.70.10">
    <property type="entry name" value="Glucose Permease (Domain IIA)"/>
    <property type="match status" value="1"/>
</dbReference>
<dbReference type="RefSeq" id="WP_205457887.1">
    <property type="nucleotide sequence ID" value="NZ_JAFHKK010000002.1"/>
</dbReference>
<reference evidence="5" key="2">
    <citation type="submission" date="2021-02" db="EMBL/GenBank/DDBJ databases">
        <title>Sulfurospirillum tamanensis sp. nov.</title>
        <authorList>
            <person name="Merkel A.Y."/>
        </authorList>
    </citation>
    <scope>NUCLEOTIDE SEQUENCE [LARGE SCALE GENOMIC DNA]</scope>
    <source>
        <strain evidence="5">T05b</strain>
    </source>
</reference>
<evidence type="ECO:0000256" key="1">
    <source>
        <dbReference type="ARBA" id="ARBA00022729"/>
    </source>
</evidence>
<keyword evidence="5" id="KW-1185">Reference proteome</keyword>
<feature type="domain" description="M23ase beta-sheet core" evidence="3">
    <location>
        <begin position="333"/>
        <end position="427"/>
    </location>
</feature>
<reference evidence="4 5" key="1">
    <citation type="submission" date="2021-02" db="EMBL/GenBank/DDBJ databases">
        <title>Sulfurospirillum tamanensis sp. nov.</title>
        <authorList>
            <person name="Frolova A."/>
            <person name="Merkel A."/>
            <person name="Slobodkin A."/>
        </authorList>
    </citation>
    <scope>NUCLEOTIDE SEQUENCE [LARGE SCALE GENOMIC DNA]</scope>
    <source>
        <strain evidence="4 5">T05b</strain>
    </source>
</reference>
<dbReference type="PANTHER" id="PTHR21666:SF289">
    <property type="entry name" value="L-ALA--D-GLU ENDOPEPTIDASE"/>
    <property type="match status" value="1"/>
</dbReference>
<evidence type="ECO:0000313" key="4">
    <source>
        <dbReference type="EMBL" id="MBN2963448.1"/>
    </source>
</evidence>
<dbReference type="SUPFAM" id="SSF51261">
    <property type="entry name" value="Duplicated hybrid motif"/>
    <property type="match status" value="1"/>
</dbReference>
<name>A0ABS2WPB8_9BACT</name>
<gene>
    <name evidence="4" type="ORF">JWV37_01515</name>
</gene>
<keyword evidence="2" id="KW-1133">Transmembrane helix</keyword>
<dbReference type="InterPro" id="IPR050570">
    <property type="entry name" value="Cell_wall_metabolism_enzyme"/>
</dbReference>
<dbReference type="Proteomes" id="UP000703590">
    <property type="component" value="Unassembled WGS sequence"/>
</dbReference>
<keyword evidence="2" id="KW-0812">Transmembrane</keyword>
<sequence length="454" mass="51420">MKQQRTGSIVALLVIGAVLSILLYLYNAPMFERTAPEITLEETIHWNLKEPIALHVKDQSGVKFVRVTLNDGTNSVVLHTQMYTAPQKELSLEVAFPRTGFFSKEEQMTLEVEAVDASKWNFFAGNEAQKIAQLHIDTTRPELFVLTNSYKITKGGSAAVVFRGYDANMEELYIQTNDGQRFYPAPFYKEGYYISLVAWPRREETFHADIIAKDKAGNFSRERVRFFLQNRKYRVSSIALTERFLEGKVTDLAQMYSREYETMRPIERFMFVNKTLRQDNDAQISHVATQAPQALLGEAKLNPFYPLRNGAAVASFGDHRKYTYEGQIVSESYHLGLDLASTAQAEILSSNDGRVVFAQETGIYGRTVILDHGLGLYTLYSHCSSLLVQEGDVVKAGDVIAKTGATGFAFGDHLHFGVLVQGVEVRPEEWMDKNWMEDNLYAIMRNAKALIERQ</sequence>